<dbReference type="Gene3D" id="1.20.120.550">
    <property type="entry name" value="Membrane associated eicosanoid/glutathione metabolism-like domain"/>
    <property type="match status" value="1"/>
</dbReference>
<dbReference type="GeneID" id="87816379"/>
<accession>A0AAN6V794</accession>
<proteinExistence type="predicted"/>
<dbReference type="AlphaFoldDB" id="A0AAN6V794"/>
<keyword evidence="2 5" id="KW-0812">Transmembrane</keyword>
<dbReference type="PANTHER" id="PTHR35371">
    <property type="entry name" value="INNER MEMBRANE PROTEIN"/>
    <property type="match status" value="1"/>
</dbReference>
<evidence type="ECO:0000256" key="1">
    <source>
        <dbReference type="ARBA" id="ARBA00004370"/>
    </source>
</evidence>
<dbReference type="GO" id="GO:0016020">
    <property type="term" value="C:membrane"/>
    <property type="evidence" value="ECO:0007669"/>
    <property type="project" value="UniProtKB-SubCell"/>
</dbReference>
<keyword evidence="4 5" id="KW-0472">Membrane</keyword>
<reference evidence="6" key="1">
    <citation type="journal article" date="2023" name="Mol. Phylogenet. Evol.">
        <title>Genome-scale phylogeny and comparative genomics of the fungal order Sordariales.</title>
        <authorList>
            <person name="Hensen N."/>
            <person name="Bonometti L."/>
            <person name="Westerberg I."/>
            <person name="Brannstrom I.O."/>
            <person name="Guillou S."/>
            <person name="Cros-Aarteil S."/>
            <person name="Calhoun S."/>
            <person name="Haridas S."/>
            <person name="Kuo A."/>
            <person name="Mondo S."/>
            <person name="Pangilinan J."/>
            <person name="Riley R."/>
            <person name="LaButti K."/>
            <person name="Andreopoulos B."/>
            <person name="Lipzen A."/>
            <person name="Chen C."/>
            <person name="Yan M."/>
            <person name="Daum C."/>
            <person name="Ng V."/>
            <person name="Clum A."/>
            <person name="Steindorff A."/>
            <person name="Ohm R.A."/>
            <person name="Martin F."/>
            <person name="Silar P."/>
            <person name="Natvig D.O."/>
            <person name="Lalanne C."/>
            <person name="Gautier V."/>
            <person name="Ament-Velasquez S.L."/>
            <person name="Kruys A."/>
            <person name="Hutchinson M.I."/>
            <person name="Powell A.J."/>
            <person name="Barry K."/>
            <person name="Miller A.N."/>
            <person name="Grigoriev I.V."/>
            <person name="Debuchy R."/>
            <person name="Gladieux P."/>
            <person name="Hiltunen Thoren M."/>
            <person name="Johannesson H."/>
        </authorList>
    </citation>
    <scope>NUCLEOTIDE SEQUENCE</scope>
    <source>
        <strain evidence="6">CBS 141.50</strain>
    </source>
</reference>
<dbReference type="Pfam" id="PF01124">
    <property type="entry name" value="MAPEG"/>
    <property type="match status" value="1"/>
</dbReference>
<keyword evidence="7" id="KW-1185">Reference proteome</keyword>
<name>A0AAN6V794_9PEZI</name>
<dbReference type="Proteomes" id="UP001302676">
    <property type="component" value="Unassembled WGS sequence"/>
</dbReference>
<evidence type="ECO:0000313" key="7">
    <source>
        <dbReference type="Proteomes" id="UP001302676"/>
    </source>
</evidence>
<dbReference type="RefSeq" id="XP_062639544.1">
    <property type="nucleotide sequence ID" value="XM_062779766.1"/>
</dbReference>
<dbReference type="PANTHER" id="PTHR35371:SF1">
    <property type="entry name" value="BLR7753 PROTEIN"/>
    <property type="match status" value="1"/>
</dbReference>
<evidence type="ECO:0000256" key="3">
    <source>
        <dbReference type="ARBA" id="ARBA00022989"/>
    </source>
</evidence>
<feature type="transmembrane region" description="Helical" evidence="5">
    <location>
        <begin position="12"/>
        <end position="30"/>
    </location>
</feature>
<sequence length="157" mass="17008">MDSLIDFASTNWSYYTIPVAFSLCMAPHLYSIKLAGKNHDLAPRKTEEHCAKDTTIDKQIVRRISRAKAASTNGFETLGLYAAAVVAANVARVPNARLNKLTVLYLLSRALYVYTYVVLQDNARAALLRVGVWFGGIGLIMALFTAAGKAVNAVGAV</sequence>
<feature type="transmembrane region" description="Helical" evidence="5">
    <location>
        <begin position="103"/>
        <end position="119"/>
    </location>
</feature>
<evidence type="ECO:0000256" key="4">
    <source>
        <dbReference type="ARBA" id="ARBA00023136"/>
    </source>
</evidence>
<keyword evidence="3 5" id="KW-1133">Transmembrane helix</keyword>
<evidence type="ECO:0000313" key="6">
    <source>
        <dbReference type="EMBL" id="KAK4146173.1"/>
    </source>
</evidence>
<comment type="subcellular location">
    <subcellularLocation>
        <location evidence="1">Membrane</location>
    </subcellularLocation>
</comment>
<reference evidence="6" key="2">
    <citation type="submission" date="2023-05" db="EMBL/GenBank/DDBJ databases">
        <authorList>
            <consortium name="Lawrence Berkeley National Laboratory"/>
            <person name="Steindorff A."/>
            <person name="Hensen N."/>
            <person name="Bonometti L."/>
            <person name="Westerberg I."/>
            <person name="Brannstrom I.O."/>
            <person name="Guillou S."/>
            <person name="Cros-Aarteil S."/>
            <person name="Calhoun S."/>
            <person name="Haridas S."/>
            <person name="Kuo A."/>
            <person name="Mondo S."/>
            <person name="Pangilinan J."/>
            <person name="Riley R."/>
            <person name="Labutti K."/>
            <person name="Andreopoulos B."/>
            <person name="Lipzen A."/>
            <person name="Chen C."/>
            <person name="Yanf M."/>
            <person name="Daum C."/>
            <person name="Ng V."/>
            <person name="Clum A."/>
            <person name="Ohm R."/>
            <person name="Martin F."/>
            <person name="Silar P."/>
            <person name="Natvig D."/>
            <person name="Lalanne C."/>
            <person name="Gautier V."/>
            <person name="Ament-Velasquez S.L."/>
            <person name="Kruys A."/>
            <person name="Hutchinson M.I."/>
            <person name="Powell A.J."/>
            <person name="Barry K."/>
            <person name="Miller A.N."/>
            <person name="Grigoriev I.V."/>
            <person name="Debuchy R."/>
            <person name="Gladieux P."/>
            <person name="Thoren M.H."/>
            <person name="Johannesson H."/>
        </authorList>
    </citation>
    <scope>NUCLEOTIDE SEQUENCE</scope>
    <source>
        <strain evidence="6">CBS 141.50</strain>
    </source>
</reference>
<dbReference type="SUPFAM" id="SSF161084">
    <property type="entry name" value="MAPEG domain-like"/>
    <property type="match status" value="1"/>
</dbReference>
<dbReference type="InterPro" id="IPR023352">
    <property type="entry name" value="MAPEG-like_dom_sf"/>
</dbReference>
<gene>
    <name evidence="6" type="ORF">C8A04DRAFT_25989</name>
</gene>
<evidence type="ECO:0000256" key="5">
    <source>
        <dbReference type="SAM" id="Phobius"/>
    </source>
</evidence>
<evidence type="ECO:0000256" key="2">
    <source>
        <dbReference type="ARBA" id="ARBA00022692"/>
    </source>
</evidence>
<protein>
    <submittedName>
        <fullName evidence="6">Uncharacterized protein</fullName>
    </submittedName>
</protein>
<organism evidence="6 7">
    <name type="scientific">Dichotomopilus funicola</name>
    <dbReference type="NCBI Taxonomy" id="1934379"/>
    <lineage>
        <taxon>Eukaryota</taxon>
        <taxon>Fungi</taxon>
        <taxon>Dikarya</taxon>
        <taxon>Ascomycota</taxon>
        <taxon>Pezizomycotina</taxon>
        <taxon>Sordariomycetes</taxon>
        <taxon>Sordariomycetidae</taxon>
        <taxon>Sordariales</taxon>
        <taxon>Chaetomiaceae</taxon>
        <taxon>Dichotomopilus</taxon>
    </lineage>
</organism>
<comment type="caution">
    <text evidence="6">The sequence shown here is derived from an EMBL/GenBank/DDBJ whole genome shotgun (WGS) entry which is preliminary data.</text>
</comment>
<dbReference type="InterPro" id="IPR001129">
    <property type="entry name" value="Membr-assoc_MAPEG"/>
</dbReference>
<feature type="transmembrane region" description="Helical" evidence="5">
    <location>
        <begin position="72"/>
        <end position="91"/>
    </location>
</feature>
<feature type="transmembrane region" description="Helical" evidence="5">
    <location>
        <begin position="126"/>
        <end position="147"/>
    </location>
</feature>
<dbReference type="EMBL" id="MU853563">
    <property type="protein sequence ID" value="KAK4146173.1"/>
    <property type="molecule type" value="Genomic_DNA"/>
</dbReference>